<protein>
    <submittedName>
        <fullName evidence="2">Uncharacterized protein</fullName>
    </submittedName>
</protein>
<reference evidence="2 3" key="1">
    <citation type="submission" date="2017-02" db="EMBL/GenBank/DDBJ databases">
        <title>Genomic diversity within the haloalkaliphilic genus Thioalkalivibrio.</title>
        <authorList>
            <person name="Ahn A.-C."/>
            <person name="Meier-Kolthoff J."/>
            <person name="Overmars L."/>
            <person name="Richter M."/>
            <person name="Woyke T."/>
            <person name="Sorokin D.Y."/>
            <person name="Muyzer G."/>
        </authorList>
    </citation>
    <scope>NUCLEOTIDE SEQUENCE [LARGE SCALE GENOMIC DNA]</scope>
    <source>
        <strain evidence="2 3">ALJD</strain>
    </source>
</reference>
<accession>A0A1V3NJV7</accession>
<feature type="transmembrane region" description="Helical" evidence="1">
    <location>
        <begin position="77"/>
        <end position="98"/>
    </location>
</feature>
<evidence type="ECO:0000313" key="2">
    <source>
        <dbReference type="EMBL" id="OOG25387.1"/>
    </source>
</evidence>
<evidence type="ECO:0000256" key="1">
    <source>
        <dbReference type="SAM" id="Phobius"/>
    </source>
</evidence>
<dbReference type="AlphaFoldDB" id="A0A1V3NJV7"/>
<dbReference type="RefSeq" id="WP_077278361.1">
    <property type="nucleotide sequence ID" value="NZ_MVBK01000038.1"/>
</dbReference>
<keyword evidence="1" id="KW-0472">Membrane</keyword>
<gene>
    <name evidence="2" type="ORF">B1C78_06620</name>
</gene>
<keyword evidence="1" id="KW-1133">Transmembrane helix</keyword>
<proteinExistence type="predicted"/>
<evidence type="ECO:0000313" key="3">
    <source>
        <dbReference type="Proteomes" id="UP000189462"/>
    </source>
</evidence>
<name>A0A1V3NJV7_9GAMM</name>
<comment type="caution">
    <text evidence="2">The sequence shown here is derived from an EMBL/GenBank/DDBJ whole genome shotgun (WGS) entry which is preliminary data.</text>
</comment>
<sequence length="155" mass="17261">MKGSYFITADFLLAAILTAFALYALAMLIARWAPASQSMNLLQRFAICIITIAAGFASFIAFLTSIAVGLWQWQIGLPGTVAVTACLVFGLSVVHWAAMRRSEAVWFCDLEEQVRLNGLRARWRREERESVRAPVASDLVSSLKERGRKGARVYF</sequence>
<feature type="transmembrane region" description="Helical" evidence="1">
    <location>
        <begin position="45"/>
        <end position="71"/>
    </location>
</feature>
<keyword evidence="1" id="KW-0812">Transmembrane</keyword>
<dbReference type="EMBL" id="MVBK01000038">
    <property type="protein sequence ID" value="OOG25387.1"/>
    <property type="molecule type" value="Genomic_DNA"/>
</dbReference>
<feature type="transmembrane region" description="Helical" evidence="1">
    <location>
        <begin position="12"/>
        <end position="33"/>
    </location>
</feature>
<dbReference type="Proteomes" id="UP000189462">
    <property type="component" value="Unassembled WGS sequence"/>
</dbReference>
<organism evidence="2 3">
    <name type="scientific">Thioalkalivibrio denitrificans</name>
    <dbReference type="NCBI Taxonomy" id="108003"/>
    <lineage>
        <taxon>Bacteria</taxon>
        <taxon>Pseudomonadati</taxon>
        <taxon>Pseudomonadota</taxon>
        <taxon>Gammaproteobacteria</taxon>
        <taxon>Chromatiales</taxon>
        <taxon>Ectothiorhodospiraceae</taxon>
        <taxon>Thioalkalivibrio</taxon>
    </lineage>
</organism>
<keyword evidence="3" id="KW-1185">Reference proteome</keyword>